<feature type="domain" description="ABC transmembrane type-1" evidence="11">
    <location>
        <begin position="20"/>
        <end position="301"/>
    </location>
</feature>
<keyword evidence="8 9" id="KW-0472">Membrane</keyword>
<organism evidence="12 13">
    <name type="scientific">Zhenhengia yiwuensis</name>
    <dbReference type="NCBI Taxonomy" id="2763666"/>
    <lineage>
        <taxon>Bacteria</taxon>
        <taxon>Bacillati</taxon>
        <taxon>Bacillota</taxon>
        <taxon>Clostridia</taxon>
        <taxon>Lachnospirales</taxon>
        <taxon>Lachnospiraceae</taxon>
        <taxon>Zhenhengia</taxon>
    </lineage>
</organism>
<dbReference type="InterPro" id="IPR003593">
    <property type="entry name" value="AAA+_ATPase"/>
</dbReference>
<keyword evidence="13" id="KW-1185">Reference proteome</keyword>
<dbReference type="RefSeq" id="WP_249332047.1">
    <property type="nucleotide sequence ID" value="NZ_JACRSY010000006.1"/>
</dbReference>
<dbReference type="Gene3D" id="1.20.1560.10">
    <property type="entry name" value="ABC transporter type 1, transmembrane domain"/>
    <property type="match status" value="1"/>
</dbReference>
<dbReference type="PROSITE" id="PS50929">
    <property type="entry name" value="ABC_TM1F"/>
    <property type="match status" value="1"/>
</dbReference>
<dbReference type="Pfam" id="PF00664">
    <property type="entry name" value="ABC_membrane"/>
    <property type="match status" value="1"/>
</dbReference>
<feature type="transmembrane region" description="Helical" evidence="9">
    <location>
        <begin position="129"/>
        <end position="154"/>
    </location>
</feature>
<evidence type="ECO:0000256" key="2">
    <source>
        <dbReference type="ARBA" id="ARBA00022448"/>
    </source>
</evidence>
<evidence type="ECO:0000256" key="3">
    <source>
        <dbReference type="ARBA" id="ARBA00022475"/>
    </source>
</evidence>
<dbReference type="PROSITE" id="PS00211">
    <property type="entry name" value="ABC_TRANSPORTER_1"/>
    <property type="match status" value="1"/>
</dbReference>
<keyword evidence="2" id="KW-0813">Transport</keyword>
<feature type="transmembrane region" description="Helical" evidence="9">
    <location>
        <begin position="21"/>
        <end position="42"/>
    </location>
</feature>
<dbReference type="SMART" id="SM00382">
    <property type="entry name" value="AAA"/>
    <property type="match status" value="1"/>
</dbReference>
<gene>
    <name evidence="12" type="ORF">H8718_05065</name>
</gene>
<dbReference type="SUPFAM" id="SSF90123">
    <property type="entry name" value="ABC transporter transmembrane region"/>
    <property type="match status" value="1"/>
</dbReference>
<dbReference type="GO" id="GO:0015421">
    <property type="term" value="F:ABC-type oligopeptide transporter activity"/>
    <property type="evidence" value="ECO:0007669"/>
    <property type="project" value="TreeGrafter"/>
</dbReference>
<dbReference type="Pfam" id="PF00005">
    <property type="entry name" value="ABC_tran"/>
    <property type="match status" value="1"/>
</dbReference>
<evidence type="ECO:0000256" key="9">
    <source>
        <dbReference type="SAM" id="Phobius"/>
    </source>
</evidence>
<dbReference type="SUPFAM" id="SSF52540">
    <property type="entry name" value="P-loop containing nucleoside triphosphate hydrolases"/>
    <property type="match status" value="1"/>
</dbReference>
<evidence type="ECO:0000256" key="7">
    <source>
        <dbReference type="ARBA" id="ARBA00022989"/>
    </source>
</evidence>
<dbReference type="InterPro" id="IPR017871">
    <property type="entry name" value="ABC_transporter-like_CS"/>
</dbReference>
<evidence type="ECO:0000256" key="1">
    <source>
        <dbReference type="ARBA" id="ARBA00004651"/>
    </source>
</evidence>
<feature type="transmembrane region" description="Helical" evidence="9">
    <location>
        <begin position="54"/>
        <end position="72"/>
    </location>
</feature>
<accession>A0A926ICP3</accession>
<dbReference type="PROSITE" id="PS50893">
    <property type="entry name" value="ABC_TRANSPORTER_2"/>
    <property type="match status" value="1"/>
</dbReference>
<dbReference type="GO" id="GO:0016887">
    <property type="term" value="F:ATP hydrolysis activity"/>
    <property type="evidence" value="ECO:0007669"/>
    <property type="project" value="InterPro"/>
</dbReference>
<dbReference type="FunFam" id="3.40.50.300:FF:000221">
    <property type="entry name" value="Multidrug ABC transporter ATP-binding protein"/>
    <property type="match status" value="1"/>
</dbReference>
<proteinExistence type="predicted"/>
<dbReference type="InterPro" id="IPR036640">
    <property type="entry name" value="ABC1_TM_sf"/>
</dbReference>
<keyword evidence="7 9" id="KW-1133">Transmembrane helix</keyword>
<dbReference type="InterPro" id="IPR003439">
    <property type="entry name" value="ABC_transporter-like_ATP-bd"/>
</dbReference>
<feature type="transmembrane region" description="Helical" evidence="9">
    <location>
        <begin position="160"/>
        <end position="177"/>
    </location>
</feature>
<evidence type="ECO:0000313" key="13">
    <source>
        <dbReference type="Proteomes" id="UP000655830"/>
    </source>
</evidence>
<evidence type="ECO:0000256" key="8">
    <source>
        <dbReference type="ARBA" id="ARBA00023136"/>
    </source>
</evidence>
<evidence type="ECO:0000313" key="12">
    <source>
        <dbReference type="EMBL" id="MBC8578902.1"/>
    </source>
</evidence>
<dbReference type="EMBL" id="JACRSY010000006">
    <property type="protein sequence ID" value="MBC8578902.1"/>
    <property type="molecule type" value="Genomic_DNA"/>
</dbReference>
<dbReference type="InterPro" id="IPR027417">
    <property type="entry name" value="P-loop_NTPase"/>
</dbReference>
<keyword evidence="6 12" id="KW-0067">ATP-binding</keyword>
<feature type="transmembrane region" description="Helical" evidence="9">
    <location>
        <begin position="248"/>
        <end position="267"/>
    </location>
</feature>
<dbReference type="PANTHER" id="PTHR43394:SF1">
    <property type="entry name" value="ATP-BINDING CASSETTE SUB-FAMILY B MEMBER 10, MITOCHONDRIAL"/>
    <property type="match status" value="1"/>
</dbReference>
<dbReference type="AlphaFoldDB" id="A0A926ICP3"/>
<evidence type="ECO:0000259" key="10">
    <source>
        <dbReference type="PROSITE" id="PS50893"/>
    </source>
</evidence>
<reference evidence="12" key="1">
    <citation type="submission" date="2020-08" db="EMBL/GenBank/DDBJ databases">
        <title>Genome public.</title>
        <authorList>
            <person name="Liu C."/>
            <person name="Sun Q."/>
        </authorList>
    </citation>
    <scope>NUCLEOTIDE SEQUENCE</scope>
    <source>
        <strain evidence="12">NSJ-12</strain>
    </source>
</reference>
<name>A0A926ICP3_9FIRM</name>
<comment type="caution">
    <text evidence="12">The sequence shown here is derived from an EMBL/GenBank/DDBJ whole genome shotgun (WGS) entry which is preliminary data.</text>
</comment>
<evidence type="ECO:0000256" key="5">
    <source>
        <dbReference type="ARBA" id="ARBA00022741"/>
    </source>
</evidence>
<dbReference type="InterPro" id="IPR011527">
    <property type="entry name" value="ABC1_TM_dom"/>
</dbReference>
<evidence type="ECO:0000256" key="4">
    <source>
        <dbReference type="ARBA" id="ARBA00022692"/>
    </source>
</evidence>
<keyword evidence="3" id="KW-1003">Cell membrane</keyword>
<feature type="domain" description="ABC transporter" evidence="10">
    <location>
        <begin position="335"/>
        <end position="568"/>
    </location>
</feature>
<dbReference type="InterPro" id="IPR039421">
    <property type="entry name" value="Type_1_exporter"/>
</dbReference>
<dbReference type="Proteomes" id="UP000655830">
    <property type="component" value="Unassembled WGS sequence"/>
</dbReference>
<protein>
    <submittedName>
        <fullName evidence="12">ABC transporter ATP-binding protein</fullName>
    </submittedName>
</protein>
<dbReference type="CDD" id="cd18542">
    <property type="entry name" value="ABC_6TM_YknU_like"/>
    <property type="match status" value="1"/>
</dbReference>
<evidence type="ECO:0000259" key="11">
    <source>
        <dbReference type="PROSITE" id="PS50929"/>
    </source>
</evidence>
<evidence type="ECO:0000256" key="6">
    <source>
        <dbReference type="ARBA" id="ARBA00022840"/>
    </source>
</evidence>
<keyword evidence="4 9" id="KW-0812">Transmembrane</keyword>
<keyword evidence="5" id="KW-0547">Nucleotide-binding</keyword>
<dbReference type="GO" id="GO:0005524">
    <property type="term" value="F:ATP binding"/>
    <property type="evidence" value="ECO:0007669"/>
    <property type="project" value="UniProtKB-KW"/>
</dbReference>
<dbReference type="GO" id="GO:0005886">
    <property type="term" value="C:plasma membrane"/>
    <property type="evidence" value="ECO:0007669"/>
    <property type="project" value="UniProtKB-SubCell"/>
</dbReference>
<sequence>METFKWIWGYLKDYKFRYGACLVLVLIAALISMINPILGGTIVDRVLEGGETNILVPILLVTIATALVKNIISYTYQMNFERISQNILLRIRKDLFDKLLTLDVDFYKQMKTGDLMARMTGDTDLLRHFIAWVVYNILYNVSVFVIGIVCMWFINPILTLAMLLVCPFIVLFTMKMSKRIGPTFHKAREAYSRLNSVVQENISGNRIVKAFSKENYEIEKFNRQNAFYKEANMDTVHVTQHYLPILEFLASFLTVVMIFVGGILVIYDQMTIGDLMVFNGLLWALNNPMRSAGYLINDSQRFIAASAKIRELLATESKIQNREDAHAPERIKGKIEFKNVSFSFEDTDALKKVSFKAEPGQTVGIIGHTGAGKSTLINLICRFYEPVSGQVLVDGKDIRSYDIKTLRESIAMAMQEVFLFSDTIEANIRYGVPSASSGQIQQFAAMAEADSFIRNMPEGYDTIVGERGVGLSGGQRQRIALARALIKDPSVLILDDTTSALDMETEMKIQQKLNESTRKRTTFIIAHRISSVKAADLILVLKRGRVIEQGTHDELMALQGEYYKVFNTQFGDFDEELAELTQKEAN</sequence>
<comment type="subcellular location">
    <subcellularLocation>
        <location evidence="1">Cell membrane</location>
        <topology evidence="1">Multi-pass membrane protein</topology>
    </subcellularLocation>
</comment>
<dbReference type="PANTHER" id="PTHR43394">
    <property type="entry name" value="ATP-DEPENDENT PERMEASE MDL1, MITOCHONDRIAL"/>
    <property type="match status" value="1"/>
</dbReference>
<dbReference type="Gene3D" id="3.40.50.300">
    <property type="entry name" value="P-loop containing nucleotide triphosphate hydrolases"/>
    <property type="match status" value="1"/>
</dbReference>